<comment type="similarity">
    <text evidence="1">Belongs to the MsrA Met sulfoxide reductase family.</text>
</comment>
<evidence type="ECO:0000313" key="8">
    <source>
        <dbReference type="Proteomes" id="UP000815325"/>
    </source>
</evidence>
<feature type="compositionally biased region" description="Basic and acidic residues" evidence="5">
    <location>
        <begin position="84"/>
        <end position="95"/>
    </location>
</feature>
<evidence type="ECO:0000256" key="2">
    <source>
        <dbReference type="ARBA" id="ARBA00012502"/>
    </source>
</evidence>
<dbReference type="EMBL" id="MU069442">
    <property type="protein sequence ID" value="KAF5843471.1"/>
    <property type="molecule type" value="Genomic_DNA"/>
</dbReference>
<dbReference type="SUPFAM" id="SSF55068">
    <property type="entry name" value="Peptide methionine sulfoxide reductase"/>
    <property type="match status" value="1"/>
</dbReference>
<keyword evidence="8" id="KW-1185">Reference proteome</keyword>
<organism evidence="7 8">
    <name type="scientific">Dunaliella salina</name>
    <name type="common">Green alga</name>
    <name type="synonym">Protococcus salinus</name>
    <dbReference type="NCBI Taxonomy" id="3046"/>
    <lineage>
        <taxon>Eukaryota</taxon>
        <taxon>Viridiplantae</taxon>
        <taxon>Chlorophyta</taxon>
        <taxon>core chlorophytes</taxon>
        <taxon>Chlorophyceae</taxon>
        <taxon>CS clade</taxon>
        <taxon>Chlamydomonadales</taxon>
        <taxon>Dunaliellaceae</taxon>
        <taxon>Dunaliella</taxon>
    </lineage>
</organism>
<reference evidence="7" key="1">
    <citation type="submission" date="2017-08" db="EMBL/GenBank/DDBJ databases">
        <authorList>
            <person name="Polle J.E."/>
            <person name="Barry K."/>
            <person name="Cushman J."/>
            <person name="Schmutz J."/>
            <person name="Tran D."/>
            <person name="Hathwaick L.T."/>
            <person name="Yim W.C."/>
            <person name="Jenkins J."/>
            <person name="Mckie-Krisberg Z.M."/>
            <person name="Prochnik S."/>
            <person name="Lindquist E."/>
            <person name="Dockter R.B."/>
            <person name="Adam C."/>
            <person name="Molina H."/>
            <person name="Bunkerborg J."/>
            <person name="Jin E."/>
            <person name="Buchheim M."/>
            <person name="Magnuson J."/>
        </authorList>
    </citation>
    <scope>NUCLEOTIDE SEQUENCE</scope>
    <source>
        <strain evidence="7">CCAP 19/18</strain>
    </source>
</reference>
<evidence type="ECO:0000256" key="4">
    <source>
        <dbReference type="ARBA" id="ARBA00030643"/>
    </source>
</evidence>
<accession>A0ABQ7H9E3</accession>
<dbReference type="Pfam" id="PF01625">
    <property type="entry name" value="PMSR"/>
    <property type="match status" value="1"/>
</dbReference>
<dbReference type="PANTHER" id="PTHR43774">
    <property type="entry name" value="PEPTIDE METHIONINE SULFOXIDE REDUCTASE"/>
    <property type="match status" value="1"/>
</dbReference>
<feature type="region of interest" description="Disordered" evidence="5">
    <location>
        <begin position="84"/>
        <end position="110"/>
    </location>
</feature>
<protein>
    <recommendedName>
        <fullName evidence="2">peptide-methionine (S)-S-oxide reductase</fullName>
        <ecNumber evidence="2">1.8.4.11</ecNumber>
    </recommendedName>
    <alternativeName>
        <fullName evidence="4">Peptide-methionine (S)-S-oxide reductase</fullName>
    </alternativeName>
</protein>
<evidence type="ECO:0000256" key="3">
    <source>
        <dbReference type="ARBA" id="ARBA00023002"/>
    </source>
</evidence>
<comment type="caution">
    <text evidence="7">The sequence shown here is derived from an EMBL/GenBank/DDBJ whole genome shotgun (WGS) entry which is preliminary data.</text>
</comment>
<evidence type="ECO:0000259" key="6">
    <source>
        <dbReference type="Pfam" id="PF01625"/>
    </source>
</evidence>
<sequence length="162" mass="17949">MHTASNCKVAVGPARLPLRTPSRLHARRLTCRSTPEQDLARLRGGDRQDNLTEETSAQVADIVDTDRTGELLLWAFQSLFGRKDEGKNTEQKGSEPEQSLDMAVEHETEPKNTEVAVFGAGCYWTTDAIFRRVKGVKRVIAGFGGSEVPDPNYKQAHHSVCK</sequence>
<feature type="domain" description="Peptide methionine sulphoxide reductase MsrA" evidence="6">
    <location>
        <begin position="116"/>
        <end position="157"/>
    </location>
</feature>
<dbReference type="PANTHER" id="PTHR43774:SF1">
    <property type="entry name" value="PEPTIDE METHIONINE SULFOXIDE REDUCTASE MSRA 2"/>
    <property type="match status" value="1"/>
</dbReference>
<name>A0ABQ7H9E3_DUNSA</name>
<evidence type="ECO:0000256" key="1">
    <source>
        <dbReference type="ARBA" id="ARBA00005591"/>
    </source>
</evidence>
<gene>
    <name evidence="7" type="ORF">DUNSADRAFT_15766</name>
</gene>
<dbReference type="InterPro" id="IPR036509">
    <property type="entry name" value="Met_Sox_Rdtase_MsrA_sf"/>
</dbReference>
<dbReference type="Gene3D" id="3.30.1060.10">
    <property type="entry name" value="Peptide methionine sulphoxide reductase MsrA"/>
    <property type="match status" value="1"/>
</dbReference>
<dbReference type="Proteomes" id="UP000815325">
    <property type="component" value="Unassembled WGS sequence"/>
</dbReference>
<dbReference type="InterPro" id="IPR002569">
    <property type="entry name" value="Met_Sox_Rdtase_MsrA_dom"/>
</dbReference>
<dbReference type="EC" id="1.8.4.11" evidence="2"/>
<proteinExistence type="inferred from homology"/>
<evidence type="ECO:0000313" key="7">
    <source>
        <dbReference type="EMBL" id="KAF5843471.1"/>
    </source>
</evidence>
<keyword evidence="3" id="KW-0560">Oxidoreductase</keyword>
<evidence type="ECO:0000256" key="5">
    <source>
        <dbReference type="SAM" id="MobiDB-lite"/>
    </source>
</evidence>